<evidence type="ECO:0000256" key="1">
    <source>
        <dbReference type="SAM" id="MobiDB-lite"/>
    </source>
</evidence>
<name>A0A0V0YYA7_TRIBR</name>
<evidence type="ECO:0000313" key="3">
    <source>
        <dbReference type="Proteomes" id="UP000054653"/>
    </source>
</evidence>
<feature type="region of interest" description="Disordered" evidence="1">
    <location>
        <begin position="1"/>
        <end position="36"/>
    </location>
</feature>
<dbReference type="Proteomes" id="UP000054653">
    <property type="component" value="Unassembled WGS sequence"/>
</dbReference>
<sequence>MVNGSKTYGNDNVSEKLKAGKTYGSDRERNIDFEKD</sequence>
<evidence type="ECO:0000313" key="2">
    <source>
        <dbReference type="EMBL" id="KRY05282.1"/>
    </source>
</evidence>
<gene>
    <name evidence="2" type="ORF">T03_5054</name>
</gene>
<proteinExistence type="predicted"/>
<comment type="caution">
    <text evidence="2">The sequence shown here is derived from an EMBL/GenBank/DDBJ whole genome shotgun (WGS) entry which is preliminary data.</text>
</comment>
<reference evidence="2 3" key="1">
    <citation type="submission" date="2015-01" db="EMBL/GenBank/DDBJ databases">
        <title>Evolution of Trichinella species and genotypes.</title>
        <authorList>
            <person name="Korhonen P.K."/>
            <person name="Edoardo P."/>
            <person name="Giuseppe L.R."/>
            <person name="Gasser R.B."/>
        </authorList>
    </citation>
    <scope>NUCLEOTIDE SEQUENCE [LARGE SCALE GENOMIC DNA]</scope>
    <source>
        <strain evidence="2">ISS120</strain>
    </source>
</reference>
<keyword evidence="3" id="KW-1185">Reference proteome</keyword>
<protein>
    <submittedName>
        <fullName evidence="2">Uncharacterized protein</fullName>
    </submittedName>
</protein>
<accession>A0A0V0YYA7</accession>
<dbReference type="EMBL" id="JYDI01005087">
    <property type="protein sequence ID" value="KRY05282.1"/>
    <property type="molecule type" value="Genomic_DNA"/>
</dbReference>
<dbReference type="AlphaFoldDB" id="A0A0V0YYA7"/>
<organism evidence="2 3">
    <name type="scientific">Trichinella britovi</name>
    <name type="common">Parasitic roundworm</name>
    <dbReference type="NCBI Taxonomy" id="45882"/>
    <lineage>
        <taxon>Eukaryota</taxon>
        <taxon>Metazoa</taxon>
        <taxon>Ecdysozoa</taxon>
        <taxon>Nematoda</taxon>
        <taxon>Enoplea</taxon>
        <taxon>Dorylaimia</taxon>
        <taxon>Trichinellida</taxon>
        <taxon>Trichinellidae</taxon>
        <taxon>Trichinella</taxon>
    </lineage>
</organism>
<feature type="compositionally biased region" description="Polar residues" evidence="1">
    <location>
        <begin position="1"/>
        <end position="12"/>
    </location>
</feature>
<feature type="compositionally biased region" description="Basic and acidic residues" evidence="1">
    <location>
        <begin position="13"/>
        <end position="36"/>
    </location>
</feature>